<protein>
    <recommendedName>
        <fullName evidence="1">F-box domain-containing protein</fullName>
    </recommendedName>
</protein>
<dbReference type="STRING" id="27342.A0A0H2RBC8"/>
<evidence type="ECO:0000259" key="1">
    <source>
        <dbReference type="Pfam" id="PF12937"/>
    </source>
</evidence>
<dbReference type="EMBL" id="KQ086080">
    <property type="protein sequence ID" value="KLO08722.1"/>
    <property type="molecule type" value="Genomic_DNA"/>
</dbReference>
<organism evidence="2 3">
    <name type="scientific">Schizopora paradoxa</name>
    <dbReference type="NCBI Taxonomy" id="27342"/>
    <lineage>
        <taxon>Eukaryota</taxon>
        <taxon>Fungi</taxon>
        <taxon>Dikarya</taxon>
        <taxon>Basidiomycota</taxon>
        <taxon>Agaricomycotina</taxon>
        <taxon>Agaricomycetes</taxon>
        <taxon>Hymenochaetales</taxon>
        <taxon>Schizoporaceae</taxon>
        <taxon>Schizopora</taxon>
    </lineage>
</organism>
<evidence type="ECO:0000313" key="3">
    <source>
        <dbReference type="Proteomes" id="UP000053477"/>
    </source>
</evidence>
<keyword evidence="3" id="KW-1185">Reference proteome</keyword>
<dbReference type="OrthoDB" id="3365698at2759"/>
<dbReference type="Gene3D" id="1.20.1280.50">
    <property type="match status" value="1"/>
</dbReference>
<dbReference type="InterPro" id="IPR001810">
    <property type="entry name" value="F-box_dom"/>
</dbReference>
<accession>A0A0H2RBC8</accession>
<dbReference type="InterPro" id="IPR036047">
    <property type="entry name" value="F-box-like_dom_sf"/>
</dbReference>
<evidence type="ECO:0000313" key="2">
    <source>
        <dbReference type="EMBL" id="KLO08722.1"/>
    </source>
</evidence>
<dbReference type="InParanoid" id="A0A0H2RBC8"/>
<proteinExistence type="predicted"/>
<dbReference type="Pfam" id="PF12937">
    <property type="entry name" value="F-box-like"/>
    <property type="match status" value="1"/>
</dbReference>
<name>A0A0H2RBC8_9AGAM</name>
<reference evidence="2 3" key="1">
    <citation type="submission" date="2015-04" db="EMBL/GenBank/DDBJ databases">
        <title>Complete genome sequence of Schizopora paradoxa KUC8140, a cosmopolitan wood degrader in East Asia.</title>
        <authorList>
            <consortium name="DOE Joint Genome Institute"/>
            <person name="Min B."/>
            <person name="Park H."/>
            <person name="Jang Y."/>
            <person name="Kim J.-J."/>
            <person name="Kim K.H."/>
            <person name="Pangilinan J."/>
            <person name="Lipzen A."/>
            <person name="Riley R."/>
            <person name="Grigoriev I.V."/>
            <person name="Spatafora J.W."/>
            <person name="Choi I.-G."/>
        </authorList>
    </citation>
    <scope>NUCLEOTIDE SEQUENCE [LARGE SCALE GENOMIC DNA]</scope>
    <source>
        <strain evidence="2 3">KUC8140</strain>
    </source>
</reference>
<sequence length="459" mass="52497">MTTIFKLPSEILFFVFSLAVRNSHIPHLILTTGNDFKDCVTLINISRVCRRWRELALTDPSFWSSIHIHLDDPTAETLRQATYFADVCFSRSKKLPLTVSITLANLSDLRVAHPLMYMVISHEPRWSRIAINLTPNRRSPESSISRIVDLPNCRSPESTAITFPESRNRASEQQYLELRNAGSSHLKEFQFNLGSLFTYSMTEPLPTLESLRITCYKLTGCMYTLTKWLPLAPNLQELELTVHYDCFFAYAAKQNEQAWMTAAQETRVRPHFVLPTLRTLNVWAPLIPYFTCPGLETYVMEKISWQAQDLTNYLEFVERSGTPPSFRSIEIKTPPSLLDAAHVRGYFLPTITNLRVMSPSELFFTILFERTQEDGVNGPNVLPELEHVEVTNCRDSCLPYVSVLITSRWDFGAPHRTLKSVKLNRCFTSSPVPEALLSPPCDGIDLTGVREDWREIARV</sequence>
<dbReference type="SUPFAM" id="SSF81383">
    <property type="entry name" value="F-box domain"/>
    <property type="match status" value="1"/>
</dbReference>
<dbReference type="AlphaFoldDB" id="A0A0H2RBC8"/>
<feature type="domain" description="F-box" evidence="1">
    <location>
        <begin position="6"/>
        <end position="68"/>
    </location>
</feature>
<dbReference type="Proteomes" id="UP000053477">
    <property type="component" value="Unassembled WGS sequence"/>
</dbReference>
<gene>
    <name evidence="2" type="ORF">SCHPADRAFT_1000756</name>
</gene>